<dbReference type="Proteomes" id="UP000036403">
    <property type="component" value="Unassembled WGS sequence"/>
</dbReference>
<evidence type="ECO:0000313" key="2">
    <source>
        <dbReference type="Proteomes" id="UP000036403"/>
    </source>
</evidence>
<keyword evidence="2" id="KW-1185">Reference proteome</keyword>
<evidence type="ECO:0000313" key="1">
    <source>
        <dbReference type="EMBL" id="KMQ89579.1"/>
    </source>
</evidence>
<name>A0A0J7KH76_LASNI</name>
<proteinExistence type="predicted"/>
<comment type="caution">
    <text evidence="1">The sequence shown here is derived from an EMBL/GenBank/DDBJ whole genome shotgun (WGS) entry which is preliminary data.</text>
</comment>
<accession>A0A0J7KH76</accession>
<dbReference type="AlphaFoldDB" id="A0A0J7KH76"/>
<organism evidence="1 2">
    <name type="scientific">Lasius niger</name>
    <name type="common">Black garden ant</name>
    <dbReference type="NCBI Taxonomy" id="67767"/>
    <lineage>
        <taxon>Eukaryota</taxon>
        <taxon>Metazoa</taxon>
        <taxon>Ecdysozoa</taxon>
        <taxon>Arthropoda</taxon>
        <taxon>Hexapoda</taxon>
        <taxon>Insecta</taxon>
        <taxon>Pterygota</taxon>
        <taxon>Neoptera</taxon>
        <taxon>Endopterygota</taxon>
        <taxon>Hymenoptera</taxon>
        <taxon>Apocrita</taxon>
        <taxon>Aculeata</taxon>
        <taxon>Formicoidea</taxon>
        <taxon>Formicidae</taxon>
        <taxon>Formicinae</taxon>
        <taxon>Lasius</taxon>
        <taxon>Lasius</taxon>
    </lineage>
</organism>
<gene>
    <name evidence="1" type="ORF">RF55_10773</name>
</gene>
<dbReference type="PaxDb" id="67767-A0A0J7KH76"/>
<sequence length="79" mass="8757">MTGGDPAPVQQNDPVMEFMDATNSNIDVEIDCPYDSTAVFEKENNVETVGTSTIKKRLLISDDDENDDNIIESHMPDHS</sequence>
<protein>
    <submittedName>
        <fullName evidence="1">Uncharacterized protein</fullName>
    </submittedName>
</protein>
<dbReference type="EMBL" id="LBMM01007615">
    <property type="protein sequence ID" value="KMQ89579.1"/>
    <property type="molecule type" value="Genomic_DNA"/>
</dbReference>
<reference evidence="1 2" key="1">
    <citation type="submission" date="2015-04" db="EMBL/GenBank/DDBJ databases">
        <title>Lasius niger genome sequencing.</title>
        <authorList>
            <person name="Konorov E.A."/>
            <person name="Nikitin M.A."/>
            <person name="Kirill M.V."/>
            <person name="Chang P."/>
        </authorList>
    </citation>
    <scope>NUCLEOTIDE SEQUENCE [LARGE SCALE GENOMIC DNA]</scope>
    <source>
        <tissue evidence="1">Whole</tissue>
    </source>
</reference>
<dbReference type="OrthoDB" id="7552093at2759"/>